<dbReference type="Pfam" id="PF02911">
    <property type="entry name" value="Formyl_trans_C"/>
    <property type="match status" value="1"/>
</dbReference>
<name>A0A7C0U6X2_9BACT</name>
<dbReference type="HAMAP" id="MF_00182">
    <property type="entry name" value="Formyl_trans"/>
    <property type="match status" value="1"/>
</dbReference>
<feature type="binding site" evidence="5">
    <location>
        <begin position="107"/>
        <end position="110"/>
    </location>
    <ligand>
        <name>(6S)-5,6,7,8-tetrahydrofolate</name>
        <dbReference type="ChEBI" id="CHEBI:57453"/>
    </ligand>
</feature>
<evidence type="ECO:0000259" key="7">
    <source>
        <dbReference type="Pfam" id="PF02911"/>
    </source>
</evidence>
<comment type="caution">
    <text evidence="8">The sequence shown here is derived from an EMBL/GenBank/DDBJ whole genome shotgun (WGS) entry which is preliminary data.</text>
</comment>
<dbReference type="GO" id="GO:0005829">
    <property type="term" value="C:cytosol"/>
    <property type="evidence" value="ECO:0007669"/>
    <property type="project" value="TreeGrafter"/>
</dbReference>
<dbReference type="PANTHER" id="PTHR11138:SF5">
    <property type="entry name" value="METHIONYL-TRNA FORMYLTRANSFERASE, MITOCHONDRIAL"/>
    <property type="match status" value="1"/>
</dbReference>
<dbReference type="EC" id="2.1.2.9" evidence="2 5"/>
<evidence type="ECO:0000313" key="8">
    <source>
        <dbReference type="EMBL" id="HDD53548.1"/>
    </source>
</evidence>
<dbReference type="Pfam" id="PF00551">
    <property type="entry name" value="Formyl_trans_N"/>
    <property type="match status" value="1"/>
</dbReference>
<comment type="catalytic activity">
    <reaction evidence="5">
        <text>L-methionyl-tRNA(fMet) + (6R)-10-formyltetrahydrofolate = N-formyl-L-methionyl-tRNA(fMet) + (6S)-5,6,7,8-tetrahydrofolate + H(+)</text>
        <dbReference type="Rhea" id="RHEA:24380"/>
        <dbReference type="Rhea" id="RHEA-COMP:9952"/>
        <dbReference type="Rhea" id="RHEA-COMP:9953"/>
        <dbReference type="ChEBI" id="CHEBI:15378"/>
        <dbReference type="ChEBI" id="CHEBI:57453"/>
        <dbReference type="ChEBI" id="CHEBI:78530"/>
        <dbReference type="ChEBI" id="CHEBI:78844"/>
        <dbReference type="ChEBI" id="CHEBI:195366"/>
        <dbReference type="EC" id="2.1.2.9"/>
    </reaction>
</comment>
<reference evidence="8" key="1">
    <citation type="journal article" date="2020" name="mSystems">
        <title>Genome- and Community-Level Interaction Insights into Carbon Utilization and Element Cycling Functions of Hydrothermarchaeota in Hydrothermal Sediment.</title>
        <authorList>
            <person name="Zhou Z."/>
            <person name="Liu Y."/>
            <person name="Xu W."/>
            <person name="Pan J."/>
            <person name="Luo Z.H."/>
            <person name="Li M."/>
        </authorList>
    </citation>
    <scope>NUCLEOTIDE SEQUENCE [LARGE SCALE GENOMIC DNA]</scope>
    <source>
        <strain evidence="8">HyVt-115</strain>
    </source>
</reference>
<dbReference type="CDD" id="cd08646">
    <property type="entry name" value="FMT_core_Met-tRNA-FMT_N"/>
    <property type="match status" value="1"/>
</dbReference>
<sequence length="310" mass="34172">MQIVFMGTSPFALPTLEALVDSGHEIPLVVTQPDRPRGRGKKLSPTPVKEKALDLGLPVVTPQKVKEVEKEIKSLKPHLIVVVSFGQILPPSTLELPSLGCLNIHPSLLPKYRGAAPLQRVLMSGEKETGVTIMWMNERLDAGDIFLQKRTPIGPDETYGELHDRLAQEGAKLLMEALEMLERGEKKATPQREEEATYAPPIKKDETRLSWGLPAQKLHNLIRGLSPSPGASLPGPRSPVKVLRTRVLEGRQGRPGEVVEAHPKRGKLVVACEKDALEILEIQPPGKKVMDGASFVRGYQPRPGEVWEKQ</sequence>
<dbReference type="PANTHER" id="PTHR11138">
    <property type="entry name" value="METHIONYL-TRNA FORMYLTRANSFERASE"/>
    <property type="match status" value="1"/>
</dbReference>
<dbReference type="SUPFAM" id="SSF50486">
    <property type="entry name" value="FMT C-terminal domain-like"/>
    <property type="match status" value="1"/>
</dbReference>
<comment type="function">
    <text evidence="5">Attaches a formyl group to the free amino group of methionyl-tRNA(fMet). The formyl group appears to play a dual role in the initiator identity of N-formylmethionyl-tRNA by promoting its recognition by IF2 and preventing the misappropriation of this tRNA by the elongation apparatus.</text>
</comment>
<dbReference type="InterPro" id="IPR036477">
    <property type="entry name" value="Formyl_transf_N_sf"/>
</dbReference>
<dbReference type="InterPro" id="IPR005793">
    <property type="entry name" value="Formyl_trans_C"/>
</dbReference>
<accession>A0A7C0U6X2</accession>
<dbReference type="AlphaFoldDB" id="A0A7C0U6X2"/>
<comment type="similarity">
    <text evidence="1 5">Belongs to the Fmt family.</text>
</comment>
<dbReference type="InterPro" id="IPR005794">
    <property type="entry name" value="Fmt"/>
</dbReference>
<evidence type="ECO:0000256" key="3">
    <source>
        <dbReference type="ARBA" id="ARBA00022679"/>
    </source>
</evidence>
<dbReference type="InterPro" id="IPR041711">
    <property type="entry name" value="Met-tRNA-FMT_N"/>
</dbReference>
<evidence type="ECO:0000256" key="2">
    <source>
        <dbReference type="ARBA" id="ARBA00012261"/>
    </source>
</evidence>
<dbReference type="CDD" id="cd08704">
    <property type="entry name" value="Met_tRNA_FMT_C"/>
    <property type="match status" value="1"/>
</dbReference>
<proteinExistence type="inferred from homology"/>
<feature type="domain" description="Formyl transferase N-terminal" evidence="6">
    <location>
        <begin position="1"/>
        <end position="178"/>
    </location>
</feature>
<dbReference type="GO" id="GO:0004479">
    <property type="term" value="F:methionyl-tRNA formyltransferase activity"/>
    <property type="evidence" value="ECO:0007669"/>
    <property type="project" value="UniProtKB-UniRule"/>
</dbReference>
<keyword evidence="3 5" id="KW-0808">Transferase</keyword>
<evidence type="ECO:0000256" key="4">
    <source>
        <dbReference type="ARBA" id="ARBA00022917"/>
    </source>
</evidence>
<evidence type="ECO:0000256" key="5">
    <source>
        <dbReference type="HAMAP-Rule" id="MF_00182"/>
    </source>
</evidence>
<dbReference type="FunFam" id="3.40.50.12230:FF:000001">
    <property type="entry name" value="Methionyl-tRNA formyltransferase"/>
    <property type="match status" value="1"/>
</dbReference>
<dbReference type="InterPro" id="IPR002376">
    <property type="entry name" value="Formyl_transf_N"/>
</dbReference>
<gene>
    <name evidence="5" type="primary">fmt</name>
    <name evidence="8" type="ORF">ENF32_05730</name>
</gene>
<organism evidence="8">
    <name type="scientific">Thermosulfidibacter takaii</name>
    <dbReference type="NCBI Taxonomy" id="412593"/>
    <lineage>
        <taxon>Bacteria</taxon>
        <taxon>Pseudomonadati</taxon>
        <taxon>Thermosulfidibacterota</taxon>
        <taxon>Thermosulfidibacteria</taxon>
        <taxon>Thermosulfidibacterales</taxon>
        <taxon>Thermosulfidibacteraceae</taxon>
    </lineage>
</organism>
<protein>
    <recommendedName>
        <fullName evidence="2 5">Methionyl-tRNA formyltransferase</fullName>
        <ecNumber evidence="2 5">2.1.2.9</ecNumber>
    </recommendedName>
</protein>
<dbReference type="NCBIfam" id="TIGR00460">
    <property type="entry name" value="fmt"/>
    <property type="match status" value="1"/>
</dbReference>
<feature type="domain" description="Formyl transferase C-terminal" evidence="7">
    <location>
        <begin position="202"/>
        <end position="299"/>
    </location>
</feature>
<evidence type="ECO:0000259" key="6">
    <source>
        <dbReference type="Pfam" id="PF00551"/>
    </source>
</evidence>
<dbReference type="InterPro" id="IPR011034">
    <property type="entry name" value="Formyl_transferase-like_C_sf"/>
</dbReference>
<keyword evidence="4 5" id="KW-0648">Protein biosynthesis</keyword>
<dbReference type="InterPro" id="IPR044135">
    <property type="entry name" value="Met-tRNA-FMT_C"/>
</dbReference>
<evidence type="ECO:0000256" key="1">
    <source>
        <dbReference type="ARBA" id="ARBA00010699"/>
    </source>
</evidence>
<dbReference type="EMBL" id="DQWS01000216">
    <property type="protein sequence ID" value="HDD53548.1"/>
    <property type="molecule type" value="Genomic_DNA"/>
</dbReference>
<dbReference type="Gene3D" id="3.40.50.12230">
    <property type="match status" value="1"/>
</dbReference>
<dbReference type="Proteomes" id="UP000885690">
    <property type="component" value="Unassembled WGS sequence"/>
</dbReference>
<dbReference type="SUPFAM" id="SSF53328">
    <property type="entry name" value="Formyltransferase"/>
    <property type="match status" value="1"/>
</dbReference>